<reference evidence="1 2" key="1">
    <citation type="journal article" date="2015" name="Stand. Genomic Sci.">
        <title>Genomic Encyclopedia of Bacterial and Archaeal Type Strains, Phase III: the genomes of soil and plant-associated and newly described type strains.</title>
        <authorList>
            <person name="Whitman W.B."/>
            <person name="Woyke T."/>
            <person name="Klenk H.P."/>
            <person name="Zhou Y."/>
            <person name="Lilburn T.G."/>
            <person name="Beck B.J."/>
            <person name="De Vos P."/>
            <person name="Vandamme P."/>
            <person name="Eisen J.A."/>
            <person name="Garrity G."/>
            <person name="Hugenholtz P."/>
            <person name="Kyrpides N.C."/>
        </authorList>
    </citation>
    <scope>NUCLEOTIDE SEQUENCE [LARGE SCALE GENOMIC DNA]</scope>
    <source>
        <strain evidence="1 2">CGMCC 1.6855</strain>
    </source>
</reference>
<proteinExistence type="predicted"/>
<dbReference type="EMBL" id="VLKR01000028">
    <property type="protein sequence ID" value="TWI16556.1"/>
    <property type="molecule type" value="Genomic_DNA"/>
</dbReference>
<organism evidence="1 2">
    <name type="scientific">Sphingobacterium siyangense</name>
    <dbReference type="NCBI Taxonomy" id="459529"/>
    <lineage>
        <taxon>Bacteria</taxon>
        <taxon>Pseudomonadati</taxon>
        <taxon>Bacteroidota</taxon>
        <taxon>Sphingobacteriia</taxon>
        <taxon>Sphingobacteriales</taxon>
        <taxon>Sphingobacteriaceae</taxon>
        <taxon>Sphingobacterium</taxon>
    </lineage>
</organism>
<name>A0A562M9E6_9SPHI</name>
<comment type="caution">
    <text evidence="1">The sequence shown here is derived from an EMBL/GenBank/DDBJ whole genome shotgun (WGS) entry which is preliminary data.</text>
</comment>
<evidence type="ECO:0000313" key="1">
    <source>
        <dbReference type="EMBL" id="TWI16556.1"/>
    </source>
</evidence>
<accession>A0A562M9E6</accession>
<gene>
    <name evidence="1" type="ORF">IQ31_04254</name>
</gene>
<dbReference type="AlphaFoldDB" id="A0A562M9E6"/>
<protein>
    <submittedName>
        <fullName evidence="1">Uncharacterized protein</fullName>
    </submittedName>
</protein>
<sequence length="145" mass="16348">MGDSYSCWAPARSTKVKNIRNNKKRMRTGSIPSSSEGYILTIRIRFPAFGTFGRTAPFVSIPIVVCLPGREVYYCMSRPKESVKRYWSWLKKGNRKNKSRSAMKKAAAKCALPSRFGSWASSFSCFFFGDGADLTYCPSKRGKEV</sequence>
<evidence type="ECO:0000313" key="2">
    <source>
        <dbReference type="Proteomes" id="UP000315908"/>
    </source>
</evidence>
<dbReference type="Proteomes" id="UP000315908">
    <property type="component" value="Unassembled WGS sequence"/>
</dbReference>